<reference evidence="3 4" key="1">
    <citation type="journal article" date="2019" name="Sci. Data">
        <title>Hybrid genome assembly and annotation of Danionella translucida.</title>
        <authorList>
            <person name="Kadobianskyi M."/>
            <person name="Schulze L."/>
            <person name="Schuelke M."/>
            <person name="Judkewitz B."/>
        </authorList>
    </citation>
    <scope>NUCLEOTIDE SEQUENCE [LARGE SCALE GENOMIC DNA]</scope>
    <source>
        <strain evidence="3 4">Bolton</strain>
    </source>
</reference>
<dbReference type="EMBL" id="SRMA01026728">
    <property type="protein sequence ID" value="TRY74115.1"/>
    <property type="molecule type" value="Genomic_DNA"/>
</dbReference>
<proteinExistence type="predicted"/>
<dbReference type="PROSITE" id="PS50835">
    <property type="entry name" value="IG_LIKE"/>
    <property type="match status" value="2"/>
</dbReference>
<evidence type="ECO:0000256" key="1">
    <source>
        <dbReference type="SAM" id="SignalP"/>
    </source>
</evidence>
<evidence type="ECO:0000313" key="3">
    <source>
        <dbReference type="EMBL" id="TRY74115.1"/>
    </source>
</evidence>
<organism evidence="3 4">
    <name type="scientific">Danionella cerebrum</name>
    <dbReference type="NCBI Taxonomy" id="2873325"/>
    <lineage>
        <taxon>Eukaryota</taxon>
        <taxon>Metazoa</taxon>
        <taxon>Chordata</taxon>
        <taxon>Craniata</taxon>
        <taxon>Vertebrata</taxon>
        <taxon>Euteleostomi</taxon>
        <taxon>Actinopterygii</taxon>
        <taxon>Neopterygii</taxon>
        <taxon>Teleostei</taxon>
        <taxon>Ostariophysi</taxon>
        <taxon>Cypriniformes</taxon>
        <taxon>Danionidae</taxon>
        <taxon>Danioninae</taxon>
        <taxon>Danionella</taxon>
    </lineage>
</organism>
<dbReference type="InterPro" id="IPR036179">
    <property type="entry name" value="Ig-like_dom_sf"/>
</dbReference>
<evidence type="ECO:0000259" key="2">
    <source>
        <dbReference type="PROSITE" id="PS50835"/>
    </source>
</evidence>
<feature type="domain" description="Ig-like" evidence="2">
    <location>
        <begin position="119"/>
        <end position="211"/>
    </location>
</feature>
<dbReference type="Gene3D" id="2.60.40.10">
    <property type="entry name" value="Immunoglobulins"/>
    <property type="match status" value="4"/>
</dbReference>
<protein>
    <recommendedName>
        <fullName evidence="2">Ig-like domain-containing protein</fullName>
    </recommendedName>
</protein>
<dbReference type="SUPFAM" id="SSF48726">
    <property type="entry name" value="Immunoglobulin"/>
    <property type="match status" value="4"/>
</dbReference>
<sequence length="507" mass="57238">MESRNSIFFMKTLLLLLCFSHGGAGTADITVDLKEGDGVSLLTDVTLTPGDHVMWYFKTQLIAEMFENVPEVNMDESFHETFRDKLKLEEQSGSLTISNISTACSGDYMLWIMRDDNDPPFFVVTVRSASPAEQHEMKNKSVTEGDPLSLDSSDIYRGKIGAERVKWFFNGSPMEPEPQEIGDVPLVDSSSGSLIISNTRISDSGEYEVNVIYNRFIIIRRFYVTVNEFSGKKKTWHRSSISRSDSTERTRYRPRFVMELHLPVVVLVLMLATSIDCASYADFAIRHTSEIEDMLQCWVLLGLASWRTAGATELRSVSVTEGDWVTLDFNVSQPRRGEFTWTFGAGDSLLALVSRDYATSKIYDSDKRFRNRLRLDNQTGTLTIMNISSEHAGAYKLDTWASGQRTKKFFYVSVFARVPAPVITRENSSSSHCSLLCSVPNESVVTLSWYKGNTSISSIRVSDFNFSILLHLETLADQNEPYRCVVGNQISSRTQHLDIEKLCLRLS</sequence>
<dbReference type="Proteomes" id="UP000316079">
    <property type="component" value="Unassembled WGS sequence"/>
</dbReference>
<name>A0A553P8U1_9TELE</name>
<feature type="non-terminal residue" evidence="3">
    <location>
        <position position="507"/>
    </location>
</feature>
<feature type="chain" id="PRO_5022017792" description="Ig-like domain-containing protein" evidence="1">
    <location>
        <begin position="26"/>
        <end position="507"/>
    </location>
</feature>
<accession>A0A553P8U1</accession>
<dbReference type="InterPro" id="IPR003599">
    <property type="entry name" value="Ig_sub"/>
</dbReference>
<feature type="signal peptide" evidence="1">
    <location>
        <begin position="1"/>
        <end position="25"/>
    </location>
</feature>
<dbReference type="SMART" id="SM00409">
    <property type="entry name" value="IG"/>
    <property type="match status" value="3"/>
</dbReference>
<dbReference type="OrthoDB" id="8741746at2759"/>
<dbReference type="CDD" id="cd00096">
    <property type="entry name" value="Ig"/>
    <property type="match status" value="1"/>
</dbReference>
<dbReference type="AlphaFoldDB" id="A0A553P8U1"/>
<dbReference type="PANTHER" id="PTHR21063:SF4">
    <property type="entry name" value="CD48 ANTIGEN-RELATED"/>
    <property type="match status" value="1"/>
</dbReference>
<feature type="domain" description="Ig-like" evidence="2">
    <location>
        <begin position="419"/>
        <end position="500"/>
    </location>
</feature>
<dbReference type="STRING" id="623744.A0A553P8U1"/>
<keyword evidence="4" id="KW-1185">Reference proteome</keyword>
<keyword evidence="1" id="KW-0732">Signal</keyword>
<dbReference type="PANTHER" id="PTHR21063">
    <property type="entry name" value="LFA-3"/>
    <property type="match status" value="1"/>
</dbReference>
<dbReference type="InterPro" id="IPR013783">
    <property type="entry name" value="Ig-like_fold"/>
</dbReference>
<comment type="caution">
    <text evidence="3">The sequence shown here is derived from an EMBL/GenBank/DDBJ whole genome shotgun (WGS) entry which is preliminary data.</text>
</comment>
<evidence type="ECO:0000313" key="4">
    <source>
        <dbReference type="Proteomes" id="UP000316079"/>
    </source>
</evidence>
<dbReference type="InterPro" id="IPR007110">
    <property type="entry name" value="Ig-like_dom"/>
</dbReference>
<gene>
    <name evidence="3" type="ORF">DNTS_026666</name>
</gene>